<dbReference type="CDD" id="cd06587">
    <property type="entry name" value="VOC"/>
    <property type="match status" value="1"/>
</dbReference>
<dbReference type="InterPro" id="IPR004360">
    <property type="entry name" value="Glyas_Fos-R_dOase_dom"/>
</dbReference>
<evidence type="ECO:0000313" key="3">
    <source>
        <dbReference type="Proteomes" id="UP000181951"/>
    </source>
</evidence>
<sequence length="142" mass="15732">MVTFQGVAHIAFTVGDMEAAAAWWGRVFGFERVMRIEEPPTVQRHPRILVRHPRSGVLLGLHEPYDRSGDMFDPSRTGLDHVALTVLDQEELSAWMDRLDLLGVEHSPVRTFGASRFISLEDPDGIQIELWSSGGAPGPDAA</sequence>
<dbReference type="OrthoDB" id="115162at2"/>
<dbReference type="SUPFAM" id="SSF54593">
    <property type="entry name" value="Glyoxalase/Bleomycin resistance protein/Dihydroxybiphenyl dioxygenase"/>
    <property type="match status" value="1"/>
</dbReference>
<keyword evidence="2" id="KW-0223">Dioxygenase</keyword>
<dbReference type="RefSeq" id="WP_075017615.1">
    <property type="nucleotide sequence ID" value="NZ_FODD01000027.1"/>
</dbReference>
<keyword evidence="2" id="KW-0560">Oxidoreductase</keyword>
<dbReference type="AlphaFoldDB" id="A0A1H8PY88"/>
<dbReference type="PROSITE" id="PS51819">
    <property type="entry name" value="VOC"/>
    <property type="match status" value="1"/>
</dbReference>
<protein>
    <submittedName>
        <fullName evidence="2">Catechol 2,3-dioxygenase</fullName>
    </submittedName>
</protein>
<dbReference type="InterPro" id="IPR037523">
    <property type="entry name" value="VOC_core"/>
</dbReference>
<dbReference type="Pfam" id="PF00903">
    <property type="entry name" value="Glyoxalase"/>
    <property type="match status" value="1"/>
</dbReference>
<name>A0A1H8PY88_9ACTN</name>
<dbReference type="InterPro" id="IPR029068">
    <property type="entry name" value="Glyas_Bleomycin-R_OHBP_Dase"/>
</dbReference>
<dbReference type="Proteomes" id="UP000181951">
    <property type="component" value="Unassembled WGS sequence"/>
</dbReference>
<dbReference type="GO" id="GO:0051213">
    <property type="term" value="F:dioxygenase activity"/>
    <property type="evidence" value="ECO:0007669"/>
    <property type="project" value="UniProtKB-KW"/>
</dbReference>
<organism evidence="2 3">
    <name type="scientific">Actinacidiphila rubida</name>
    <dbReference type="NCBI Taxonomy" id="310780"/>
    <lineage>
        <taxon>Bacteria</taxon>
        <taxon>Bacillati</taxon>
        <taxon>Actinomycetota</taxon>
        <taxon>Actinomycetes</taxon>
        <taxon>Kitasatosporales</taxon>
        <taxon>Streptomycetaceae</taxon>
        <taxon>Actinacidiphila</taxon>
    </lineage>
</organism>
<gene>
    <name evidence="2" type="ORF">SAMN05216267_102765</name>
</gene>
<dbReference type="Gene3D" id="3.10.180.10">
    <property type="entry name" value="2,3-Dihydroxybiphenyl 1,2-Dioxygenase, domain 1"/>
    <property type="match status" value="1"/>
</dbReference>
<evidence type="ECO:0000313" key="2">
    <source>
        <dbReference type="EMBL" id="SEO46627.1"/>
    </source>
</evidence>
<evidence type="ECO:0000259" key="1">
    <source>
        <dbReference type="PROSITE" id="PS51819"/>
    </source>
</evidence>
<dbReference type="STRING" id="310780.SAMN05216267_102765"/>
<dbReference type="EMBL" id="FODD01000027">
    <property type="protein sequence ID" value="SEO46627.1"/>
    <property type="molecule type" value="Genomic_DNA"/>
</dbReference>
<keyword evidence="3" id="KW-1185">Reference proteome</keyword>
<proteinExistence type="predicted"/>
<accession>A0A1H8PY88</accession>
<feature type="domain" description="VOC" evidence="1">
    <location>
        <begin position="6"/>
        <end position="133"/>
    </location>
</feature>
<reference evidence="2 3" key="1">
    <citation type="submission" date="2016-10" db="EMBL/GenBank/DDBJ databases">
        <authorList>
            <person name="de Groot N.N."/>
        </authorList>
    </citation>
    <scope>NUCLEOTIDE SEQUENCE [LARGE SCALE GENOMIC DNA]</scope>
    <source>
        <strain evidence="2 3">CGMCC 4.2026</strain>
    </source>
</reference>